<reference evidence="2 3" key="1">
    <citation type="journal article" date="2008" name="Nature">
        <title>The genome of Laccaria bicolor provides insights into mycorrhizal symbiosis.</title>
        <authorList>
            <person name="Martin F."/>
            <person name="Aerts A."/>
            <person name="Ahren D."/>
            <person name="Brun A."/>
            <person name="Danchin E.G.J."/>
            <person name="Duchaussoy F."/>
            <person name="Gibon J."/>
            <person name="Kohler A."/>
            <person name="Lindquist E."/>
            <person name="Pereda V."/>
            <person name="Salamov A."/>
            <person name="Shapiro H.J."/>
            <person name="Wuyts J."/>
            <person name="Blaudez D."/>
            <person name="Buee M."/>
            <person name="Brokstein P."/>
            <person name="Canbaeck B."/>
            <person name="Cohen D."/>
            <person name="Courty P.E."/>
            <person name="Coutinho P.M."/>
            <person name="Delaruelle C."/>
            <person name="Detter J.C."/>
            <person name="Deveau A."/>
            <person name="DiFazio S."/>
            <person name="Duplessis S."/>
            <person name="Fraissinet-Tachet L."/>
            <person name="Lucic E."/>
            <person name="Frey-Klett P."/>
            <person name="Fourrey C."/>
            <person name="Feussner I."/>
            <person name="Gay G."/>
            <person name="Grimwood J."/>
            <person name="Hoegger P.J."/>
            <person name="Jain P."/>
            <person name="Kilaru S."/>
            <person name="Labbe J."/>
            <person name="Lin Y.C."/>
            <person name="Legue V."/>
            <person name="Le Tacon F."/>
            <person name="Marmeisse R."/>
            <person name="Melayah D."/>
            <person name="Montanini B."/>
            <person name="Muratet M."/>
            <person name="Nehls U."/>
            <person name="Niculita-Hirzel H."/>
            <person name="Oudot-Le Secq M.P."/>
            <person name="Peter M."/>
            <person name="Quesneville H."/>
            <person name="Rajashekar B."/>
            <person name="Reich M."/>
            <person name="Rouhier N."/>
            <person name="Schmutz J."/>
            <person name="Yin T."/>
            <person name="Chalot M."/>
            <person name="Henrissat B."/>
            <person name="Kuees U."/>
            <person name="Lucas S."/>
            <person name="Van de Peer Y."/>
            <person name="Podila G.K."/>
            <person name="Polle A."/>
            <person name="Pukkila P.J."/>
            <person name="Richardson P.M."/>
            <person name="Rouze P."/>
            <person name="Sanders I.R."/>
            <person name="Stajich J.E."/>
            <person name="Tunlid A."/>
            <person name="Tuskan G."/>
            <person name="Grigoriev I.V."/>
        </authorList>
    </citation>
    <scope>NUCLEOTIDE SEQUENCE [LARGE SCALE GENOMIC DNA]</scope>
    <source>
        <strain evidence="3">S238N-H82 / ATCC MYA-4686</strain>
    </source>
</reference>
<dbReference type="Proteomes" id="UP000001194">
    <property type="component" value="Unassembled WGS sequence"/>
</dbReference>
<accession>B0D8I4</accession>
<evidence type="ECO:0000313" key="3">
    <source>
        <dbReference type="Proteomes" id="UP000001194"/>
    </source>
</evidence>
<protein>
    <submittedName>
        <fullName evidence="2">Predicted protein</fullName>
    </submittedName>
</protein>
<dbReference type="EMBL" id="DS547100">
    <property type="protein sequence ID" value="EDR08843.1"/>
    <property type="molecule type" value="Genomic_DNA"/>
</dbReference>
<organism evidence="3">
    <name type="scientific">Laccaria bicolor (strain S238N-H82 / ATCC MYA-4686)</name>
    <name type="common">Bicoloured deceiver</name>
    <name type="synonym">Laccaria laccata var. bicolor</name>
    <dbReference type="NCBI Taxonomy" id="486041"/>
    <lineage>
        <taxon>Eukaryota</taxon>
        <taxon>Fungi</taxon>
        <taxon>Dikarya</taxon>
        <taxon>Basidiomycota</taxon>
        <taxon>Agaricomycotina</taxon>
        <taxon>Agaricomycetes</taxon>
        <taxon>Agaricomycetidae</taxon>
        <taxon>Agaricales</taxon>
        <taxon>Agaricineae</taxon>
        <taxon>Hydnangiaceae</taxon>
        <taxon>Laccaria</taxon>
    </lineage>
</organism>
<dbReference type="STRING" id="486041.B0D8I4"/>
<dbReference type="RefSeq" id="XP_001880156.1">
    <property type="nucleotide sequence ID" value="XM_001880121.1"/>
</dbReference>
<dbReference type="Pfam" id="PF20209">
    <property type="entry name" value="DUF6570"/>
    <property type="match status" value="1"/>
</dbReference>
<gene>
    <name evidence="2" type="ORF">LACBIDRAFT_296324</name>
</gene>
<evidence type="ECO:0000313" key="2">
    <source>
        <dbReference type="EMBL" id="EDR08843.1"/>
    </source>
</evidence>
<dbReference type="AlphaFoldDB" id="B0D8I4"/>
<evidence type="ECO:0000259" key="1">
    <source>
        <dbReference type="Pfam" id="PF20209"/>
    </source>
</evidence>
<keyword evidence="3" id="KW-1185">Reference proteome</keyword>
<dbReference type="KEGG" id="lbc:LACBIDRAFT_296324"/>
<dbReference type="HOGENOM" id="CLU_813994_0_0_1"/>
<feature type="domain" description="DUF6570" evidence="1">
    <location>
        <begin position="35"/>
        <end position="159"/>
    </location>
</feature>
<dbReference type="InterPro" id="IPR046700">
    <property type="entry name" value="DUF6570"/>
</dbReference>
<dbReference type="OrthoDB" id="3221862at2759"/>
<sequence>MTSFLNNQKCECCGAALWLPEYKKDLYLPCLQWPSYTSGFWLGKIPDELACLTYVEQLLISCVRHNRCIIKVASGRYKMHANAITFQNPVAKIYDTLPPPLEELDEVLAVMFTGPCQPTKKDLQRTPLLVRQKQISKALEWLKLNHSDYFDIGISQENLSQYPLSDAPVVIDYRQSIINREREATSVHDNEEEIGTEEGPCTFVVQGLTGEEYSTMSLEAIKARALKHLTSNKKIMFAGHSRSYQCPPNSCRNLVIPADSGGFRRNEIWQGGLLFLSFRCLTIPAEFGHSGIDTGMFRRTDRNGMERNPVLCLFILLLLPNNGNVTKQMQYPFLSTHHQPH</sequence>
<dbReference type="GeneID" id="6075877"/>
<dbReference type="InParanoid" id="B0D8I4"/>
<name>B0D8I4_LACBS</name>
<proteinExistence type="predicted"/>